<accession>A0A2K1IIC9</accession>
<reference evidence="1 3" key="2">
    <citation type="journal article" date="2018" name="Plant J.">
        <title>The Physcomitrella patens chromosome-scale assembly reveals moss genome structure and evolution.</title>
        <authorList>
            <person name="Lang D."/>
            <person name="Ullrich K.K."/>
            <person name="Murat F."/>
            <person name="Fuchs J."/>
            <person name="Jenkins J."/>
            <person name="Haas F.B."/>
            <person name="Piednoel M."/>
            <person name="Gundlach H."/>
            <person name="Van Bel M."/>
            <person name="Meyberg R."/>
            <person name="Vives C."/>
            <person name="Morata J."/>
            <person name="Symeonidi A."/>
            <person name="Hiss M."/>
            <person name="Muchero W."/>
            <person name="Kamisugi Y."/>
            <person name="Saleh O."/>
            <person name="Blanc G."/>
            <person name="Decker E.L."/>
            <person name="van Gessel N."/>
            <person name="Grimwood J."/>
            <person name="Hayes R.D."/>
            <person name="Graham S.W."/>
            <person name="Gunter L.E."/>
            <person name="McDaniel S.F."/>
            <person name="Hoernstein S.N.W."/>
            <person name="Larsson A."/>
            <person name="Li F.W."/>
            <person name="Perroud P.F."/>
            <person name="Phillips J."/>
            <person name="Ranjan P."/>
            <person name="Rokshar D.S."/>
            <person name="Rothfels C.J."/>
            <person name="Schneider L."/>
            <person name="Shu S."/>
            <person name="Stevenson D.W."/>
            <person name="Thummler F."/>
            <person name="Tillich M."/>
            <person name="Villarreal Aguilar J.C."/>
            <person name="Widiez T."/>
            <person name="Wong G.K."/>
            <person name="Wymore A."/>
            <person name="Zhang Y."/>
            <person name="Zimmer A.D."/>
            <person name="Quatrano R.S."/>
            <person name="Mayer K.F.X."/>
            <person name="Goodstein D."/>
            <person name="Casacuberta J.M."/>
            <person name="Vandepoele K."/>
            <person name="Reski R."/>
            <person name="Cuming A.C."/>
            <person name="Tuskan G.A."/>
            <person name="Maumus F."/>
            <person name="Salse J."/>
            <person name="Schmutz J."/>
            <person name="Rensing S.A."/>
        </authorList>
    </citation>
    <scope>NUCLEOTIDE SEQUENCE [LARGE SCALE GENOMIC DNA]</scope>
    <source>
        <strain evidence="2 3">cv. Gransden 2004</strain>
    </source>
</reference>
<evidence type="ECO:0000313" key="1">
    <source>
        <dbReference type="EMBL" id="PNR29030.1"/>
    </source>
</evidence>
<dbReference type="EnsemblPlants" id="Pp3c23_7340V3.1">
    <property type="protein sequence ID" value="PAC:32949157.CDS.1"/>
    <property type="gene ID" value="Pp3c23_7340"/>
</dbReference>
<organism evidence="1">
    <name type="scientific">Physcomitrium patens</name>
    <name type="common">Spreading-leaved earth moss</name>
    <name type="synonym">Physcomitrella patens</name>
    <dbReference type="NCBI Taxonomy" id="3218"/>
    <lineage>
        <taxon>Eukaryota</taxon>
        <taxon>Viridiplantae</taxon>
        <taxon>Streptophyta</taxon>
        <taxon>Embryophyta</taxon>
        <taxon>Bryophyta</taxon>
        <taxon>Bryophytina</taxon>
        <taxon>Bryopsida</taxon>
        <taxon>Funariidae</taxon>
        <taxon>Funariales</taxon>
        <taxon>Funariaceae</taxon>
        <taxon>Physcomitrium</taxon>
    </lineage>
</organism>
<proteinExistence type="predicted"/>
<evidence type="ECO:0000313" key="3">
    <source>
        <dbReference type="Proteomes" id="UP000006727"/>
    </source>
</evidence>
<dbReference type="Proteomes" id="UP000006727">
    <property type="component" value="Chromosome 23"/>
</dbReference>
<dbReference type="EMBL" id="ABEU02000023">
    <property type="protein sequence ID" value="PNR29030.1"/>
    <property type="molecule type" value="Genomic_DNA"/>
</dbReference>
<dbReference type="Gramene" id="Pp3c23_7340V3.1">
    <property type="protein sequence ID" value="PAC:32949157.CDS.1"/>
    <property type="gene ID" value="Pp3c23_7340"/>
</dbReference>
<reference evidence="1 3" key="1">
    <citation type="journal article" date="2008" name="Science">
        <title>The Physcomitrella genome reveals evolutionary insights into the conquest of land by plants.</title>
        <authorList>
            <person name="Rensing S."/>
            <person name="Lang D."/>
            <person name="Zimmer A."/>
            <person name="Terry A."/>
            <person name="Salamov A."/>
            <person name="Shapiro H."/>
            <person name="Nishiyama T."/>
            <person name="Perroud P.-F."/>
            <person name="Lindquist E."/>
            <person name="Kamisugi Y."/>
            <person name="Tanahashi T."/>
            <person name="Sakakibara K."/>
            <person name="Fujita T."/>
            <person name="Oishi K."/>
            <person name="Shin-I T."/>
            <person name="Kuroki Y."/>
            <person name="Toyoda A."/>
            <person name="Suzuki Y."/>
            <person name="Hashimoto A."/>
            <person name="Yamaguchi K."/>
            <person name="Sugano A."/>
            <person name="Kohara Y."/>
            <person name="Fujiyama A."/>
            <person name="Anterola A."/>
            <person name="Aoki S."/>
            <person name="Ashton N."/>
            <person name="Barbazuk W.B."/>
            <person name="Barker E."/>
            <person name="Bennetzen J."/>
            <person name="Bezanilla M."/>
            <person name="Blankenship R."/>
            <person name="Cho S.H."/>
            <person name="Dutcher S."/>
            <person name="Estelle M."/>
            <person name="Fawcett J.A."/>
            <person name="Gundlach H."/>
            <person name="Hanada K."/>
            <person name="Heyl A."/>
            <person name="Hicks K.A."/>
            <person name="Hugh J."/>
            <person name="Lohr M."/>
            <person name="Mayer K."/>
            <person name="Melkozernov A."/>
            <person name="Murata T."/>
            <person name="Nelson D."/>
            <person name="Pils B."/>
            <person name="Prigge M."/>
            <person name="Reiss B."/>
            <person name="Renner T."/>
            <person name="Rombauts S."/>
            <person name="Rushton P."/>
            <person name="Sanderfoot A."/>
            <person name="Schween G."/>
            <person name="Shiu S.-H."/>
            <person name="Stueber K."/>
            <person name="Theodoulou F.L."/>
            <person name="Tu H."/>
            <person name="Van de Peer Y."/>
            <person name="Verrier P.J."/>
            <person name="Waters E."/>
            <person name="Wood A."/>
            <person name="Yang L."/>
            <person name="Cove D."/>
            <person name="Cuming A."/>
            <person name="Hasebe M."/>
            <person name="Lucas S."/>
            <person name="Mishler D.B."/>
            <person name="Reski R."/>
            <person name="Grigoriev I."/>
            <person name="Quatrano R.S."/>
            <person name="Boore J.L."/>
        </authorList>
    </citation>
    <scope>NUCLEOTIDE SEQUENCE [LARGE SCALE GENOMIC DNA]</scope>
    <source>
        <strain evidence="2 3">cv. Gransden 2004</strain>
    </source>
</reference>
<gene>
    <name evidence="1" type="ORF">PHYPA_027722</name>
</gene>
<reference evidence="2" key="3">
    <citation type="submission" date="2020-12" db="UniProtKB">
        <authorList>
            <consortium name="EnsemblPlants"/>
        </authorList>
    </citation>
    <scope>IDENTIFICATION</scope>
</reference>
<keyword evidence="3" id="KW-1185">Reference proteome</keyword>
<protein>
    <submittedName>
        <fullName evidence="1 2">Uncharacterized protein</fullName>
    </submittedName>
</protein>
<dbReference type="InParanoid" id="A0A2K1IIC9"/>
<dbReference type="Gramene" id="Pp3c23_7340V3.2">
    <property type="protein sequence ID" value="PAC:32949158.CDS.1"/>
    <property type="gene ID" value="Pp3c23_7340"/>
</dbReference>
<name>A0A2K1IIC9_PHYPA</name>
<sequence length="50" mass="5640">MNPCCVVKCIGRMYFEQQLMFSAEYMHFIVYGRSGVPAREGVSEGMTDLG</sequence>
<dbReference type="PaxDb" id="3218-PP1S10_285V6.1"/>
<dbReference type="EnsemblPlants" id="Pp3c23_7340V3.2">
    <property type="protein sequence ID" value="PAC:32949158.CDS.1"/>
    <property type="gene ID" value="Pp3c23_7340"/>
</dbReference>
<evidence type="ECO:0000313" key="2">
    <source>
        <dbReference type="EnsemblPlants" id="PAC:32949157.CDS.1"/>
    </source>
</evidence>
<dbReference type="AlphaFoldDB" id="A0A2K1IIC9"/>